<feature type="domain" description="Alanine racemase N-terminal" evidence="5">
    <location>
        <begin position="3"/>
        <end position="220"/>
    </location>
</feature>
<dbReference type="NCBIfam" id="TIGR00044">
    <property type="entry name" value="YggS family pyridoxal phosphate-dependent enzyme"/>
    <property type="match status" value="1"/>
</dbReference>
<evidence type="ECO:0000256" key="1">
    <source>
        <dbReference type="ARBA" id="ARBA00022898"/>
    </source>
</evidence>
<dbReference type="GO" id="GO:0030170">
    <property type="term" value="F:pyridoxal phosphate binding"/>
    <property type="evidence" value="ECO:0007669"/>
    <property type="project" value="UniProtKB-UniRule"/>
</dbReference>
<dbReference type="InterPro" id="IPR001608">
    <property type="entry name" value="Ala_racemase_N"/>
</dbReference>
<evidence type="ECO:0000256" key="2">
    <source>
        <dbReference type="HAMAP-Rule" id="MF_02087"/>
    </source>
</evidence>
<dbReference type="AlphaFoldDB" id="A0A5M8P1J6"/>
<evidence type="ECO:0000313" key="7">
    <source>
        <dbReference type="Proteomes" id="UP000324575"/>
    </source>
</evidence>
<name>A0A5M8P1J6_9BACT</name>
<dbReference type="InterPro" id="IPR029066">
    <property type="entry name" value="PLP-binding_barrel"/>
</dbReference>
<evidence type="ECO:0000259" key="5">
    <source>
        <dbReference type="Pfam" id="PF01168"/>
    </source>
</evidence>
<dbReference type="Pfam" id="PF01168">
    <property type="entry name" value="Ala_racemase_N"/>
    <property type="match status" value="1"/>
</dbReference>
<dbReference type="HAMAP" id="MF_02087">
    <property type="entry name" value="PLP_homeostasis"/>
    <property type="match status" value="1"/>
</dbReference>
<organism evidence="6 7">
    <name type="scientific">Candidatus Ordinivivax streblomastigis</name>
    <dbReference type="NCBI Taxonomy" id="2540710"/>
    <lineage>
        <taxon>Bacteria</taxon>
        <taxon>Pseudomonadati</taxon>
        <taxon>Bacteroidota</taxon>
        <taxon>Bacteroidia</taxon>
        <taxon>Bacteroidales</taxon>
        <taxon>Candidatus Ordinivivax</taxon>
    </lineage>
</organism>
<evidence type="ECO:0000256" key="3">
    <source>
        <dbReference type="PIRSR" id="PIRSR004848-1"/>
    </source>
</evidence>
<proteinExistence type="inferred from homology"/>
<evidence type="ECO:0000313" key="6">
    <source>
        <dbReference type="EMBL" id="KAA6302291.1"/>
    </source>
</evidence>
<accession>A0A5M8P1J6</accession>
<dbReference type="Gene3D" id="3.20.20.10">
    <property type="entry name" value="Alanine racemase"/>
    <property type="match status" value="1"/>
</dbReference>
<dbReference type="FunFam" id="3.20.20.10:FF:000018">
    <property type="entry name" value="Pyridoxal phosphate homeostasis protein"/>
    <property type="match status" value="1"/>
</dbReference>
<comment type="caution">
    <text evidence="6">The sequence shown here is derived from an EMBL/GenBank/DDBJ whole genome shotgun (WGS) entry which is preliminary data.</text>
</comment>
<dbReference type="InterPro" id="IPR011078">
    <property type="entry name" value="PyrdxlP_homeostasis"/>
</dbReference>
<comment type="cofactor">
    <cofactor evidence="3">
        <name>pyridoxal 5'-phosphate</name>
        <dbReference type="ChEBI" id="CHEBI:597326"/>
    </cofactor>
</comment>
<dbReference type="PIRSF" id="PIRSF004848">
    <property type="entry name" value="YBL036c_PLPDEIII"/>
    <property type="match status" value="1"/>
</dbReference>
<dbReference type="CDD" id="cd00635">
    <property type="entry name" value="PLPDE_III_YBL036c_like"/>
    <property type="match status" value="1"/>
</dbReference>
<dbReference type="PANTHER" id="PTHR10146">
    <property type="entry name" value="PROLINE SYNTHETASE CO-TRANSCRIBED BACTERIAL HOMOLOG PROTEIN"/>
    <property type="match status" value="1"/>
</dbReference>
<protein>
    <recommendedName>
        <fullName evidence="2">Pyridoxal phosphate homeostasis protein</fullName>
        <shortName evidence="2">PLP homeostasis protein</shortName>
    </recommendedName>
</protein>
<dbReference type="PANTHER" id="PTHR10146:SF14">
    <property type="entry name" value="PYRIDOXAL PHOSPHATE HOMEOSTASIS PROTEIN"/>
    <property type="match status" value="1"/>
</dbReference>
<dbReference type="EMBL" id="SNRX01000009">
    <property type="protein sequence ID" value="KAA6302291.1"/>
    <property type="molecule type" value="Genomic_DNA"/>
</dbReference>
<dbReference type="Proteomes" id="UP000324575">
    <property type="component" value="Unassembled WGS sequence"/>
</dbReference>
<keyword evidence="1 2" id="KW-0663">Pyridoxal phosphate</keyword>
<comment type="similarity">
    <text evidence="2 4">Belongs to the pyridoxal phosphate-binding protein YggS/PROSC family.</text>
</comment>
<gene>
    <name evidence="6" type="ORF">EZS26_001651</name>
</gene>
<feature type="modified residue" description="N6-(pyridoxal phosphate)lysine" evidence="2 3">
    <location>
        <position position="25"/>
    </location>
</feature>
<reference evidence="6 7" key="1">
    <citation type="submission" date="2019-03" db="EMBL/GenBank/DDBJ databases">
        <title>Single cell metagenomics reveals metabolic interactions within the superorganism composed of flagellate Streblomastix strix and complex community of Bacteroidetes bacteria on its surface.</title>
        <authorList>
            <person name="Treitli S.C."/>
            <person name="Kolisko M."/>
            <person name="Husnik F."/>
            <person name="Keeling P."/>
            <person name="Hampl V."/>
        </authorList>
    </citation>
    <scope>NUCLEOTIDE SEQUENCE [LARGE SCALE GENOMIC DNA]</scope>
    <source>
        <strain evidence="6">St1</strain>
    </source>
</reference>
<comment type="function">
    <text evidence="2">Pyridoxal 5'-phosphate (PLP)-binding protein, which is involved in PLP homeostasis.</text>
</comment>
<dbReference type="PROSITE" id="PS01211">
    <property type="entry name" value="UPF0001"/>
    <property type="match status" value="1"/>
</dbReference>
<evidence type="ECO:0000256" key="4">
    <source>
        <dbReference type="RuleBase" id="RU004514"/>
    </source>
</evidence>
<sequence length="245" mass="27751">MSIASQIIRIKETLPEQVRLIAVSKFHSVEAIQEAYDAGQRVFGENRVQELLGKYPQLPATVEWHFIGHLQVNKAKYIVPFIDTVQSVDSMKLLDELNRCAAKARCRIKVLLQIHIAREEHKFGFSFAEAEELLKSNFSETWTNLTICGLMGMATFTDDPDNIRKEFTSLQAFFVRLKQSCLAENTDFKELSMGMSDDYLLAIEAGSTMVRIGSKIFGARTTVMSSTAKKDFTRKTPGQTHLNLY</sequence>
<dbReference type="SUPFAM" id="SSF51419">
    <property type="entry name" value="PLP-binding barrel"/>
    <property type="match status" value="1"/>
</dbReference>